<feature type="compositionally biased region" description="Basic and acidic residues" evidence="1">
    <location>
        <begin position="45"/>
        <end position="54"/>
    </location>
</feature>
<feature type="compositionally biased region" description="Polar residues" evidence="1">
    <location>
        <begin position="59"/>
        <end position="70"/>
    </location>
</feature>
<feature type="region of interest" description="Disordered" evidence="1">
    <location>
        <begin position="1"/>
        <end position="78"/>
    </location>
</feature>
<keyword evidence="3" id="KW-1185">Reference proteome</keyword>
<dbReference type="Gene3D" id="3.40.50.1010">
    <property type="entry name" value="5'-nuclease"/>
    <property type="match status" value="1"/>
</dbReference>
<evidence type="ECO:0000313" key="2">
    <source>
        <dbReference type="EMBL" id="GFH13644.1"/>
    </source>
</evidence>
<evidence type="ECO:0008006" key="4">
    <source>
        <dbReference type="Google" id="ProtNLM"/>
    </source>
</evidence>
<protein>
    <recommendedName>
        <fullName evidence="4">NYN domain-containing protein</fullName>
    </recommendedName>
</protein>
<gene>
    <name evidence="2" type="ORF">HaLaN_09573</name>
</gene>
<dbReference type="EMBL" id="BLLF01000636">
    <property type="protein sequence ID" value="GFH13644.1"/>
    <property type="molecule type" value="Genomic_DNA"/>
</dbReference>
<proteinExistence type="predicted"/>
<accession>A0A699Z407</accession>
<comment type="caution">
    <text evidence="2">The sequence shown here is derived from an EMBL/GenBank/DDBJ whole genome shotgun (WGS) entry which is preliminary data.</text>
</comment>
<sequence length="281" mass="30559">MLRTTATAERGAEQKSHKGGRGGGRGQVINGPSDPENCANPQTPRNKEENHGLRGSDGSGQSAEKTSTNGAGCGSAKPKWLTDASKEINIPEAKEKQASKCKLRFPNVSTEEFTEWRETKRSIWPCPKGGFKDAAVTVFWDIETITGARIMTCIATLSSTYPVRDGQLSYEKLLSLNSLDAAWYVLLAPGKASTQVHENHKEADDVLKSKMQECLRVCKPGDVVVIISGDGGYASLCHNFDQQDVKVIVIGPTVGSTNQELMQAIGMWMDWEKFCAGHAEQ</sequence>
<evidence type="ECO:0000313" key="3">
    <source>
        <dbReference type="Proteomes" id="UP000485058"/>
    </source>
</evidence>
<evidence type="ECO:0000256" key="1">
    <source>
        <dbReference type="SAM" id="MobiDB-lite"/>
    </source>
</evidence>
<organism evidence="2 3">
    <name type="scientific">Haematococcus lacustris</name>
    <name type="common">Green alga</name>
    <name type="synonym">Haematococcus pluvialis</name>
    <dbReference type="NCBI Taxonomy" id="44745"/>
    <lineage>
        <taxon>Eukaryota</taxon>
        <taxon>Viridiplantae</taxon>
        <taxon>Chlorophyta</taxon>
        <taxon>core chlorophytes</taxon>
        <taxon>Chlorophyceae</taxon>
        <taxon>CS clade</taxon>
        <taxon>Chlamydomonadales</taxon>
        <taxon>Haematococcaceae</taxon>
        <taxon>Haematococcus</taxon>
    </lineage>
</organism>
<feature type="non-terminal residue" evidence="2">
    <location>
        <position position="281"/>
    </location>
</feature>
<reference evidence="2 3" key="1">
    <citation type="submission" date="2020-02" db="EMBL/GenBank/DDBJ databases">
        <title>Draft genome sequence of Haematococcus lacustris strain NIES-144.</title>
        <authorList>
            <person name="Morimoto D."/>
            <person name="Nakagawa S."/>
            <person name="Yoshida T."/>
            <person name="Sawayama S."/>
        </authorList>
    </citation>
    <scope>NUCLEOTIDE SEQUENCE [LARGE SCALE GENOMIC DNA]</scope>
    <source>
        <strain evidence="2 3">NIES-144</strain>
    </source>
</reference>
<name>A0A699Z407_HAELA</name>
<dbReference type="AlphaFoldDB" id="A0A699Z407"/>
<dbReference type="Proteomes" id="UP000485058">
    <property type="component" value="Unassembled WGS sequence"/>
</dbReference>